<sequence length="330" mass="37244">MGNGTMALARHKPSRSLQTQSVFGTSETFRRGLETFKNSKERLQETEQLIRDVVDPSKQAQVKYKLARLVQAIIPRKLQFMIPEGLSKLLAENLDPLQKIDTIFRFDINTSQDSAADMIAEIKKAKQELEQFKERVLKAEQENWDVKTLQQYVASRNNLPIRKEVLEVLEERLGLLSPEDIESQRQMILSSLKADIKNSEGAEELRKEIVLALVETVSHANLGYHSFANVLKPTIAMRDAANNITDLRGIMNIAGGAILMTIDTTVGVFEEVIDSLERAENNRIASVDTLNQLREGRQRIVGKLAGLRNTTRSMNEQILDAEFEDVTPQS</sequence>
<dbReference type="AlphaFoldDB" id="A0A1F6VAQ9"/>
<dbReference type="Proteomes" id="UP000178700">
    <property type="component" value="Unassembled WGS sequence"/>
</dbReference>
<proteinExistence type="predicted"/>
<dbReference type="EMBL" id="MFTJ01000005">
    <property type="protein sequence ID" value="OGI66659.1"/>
    <property type="molecule type" value="Genomic_DNA"/>
</dbReference>
<evidence type="ECO:0000313" key="3">
    <source>
        <dbReference type="EMBL" id="OGI66659.1"/>
    </source>
</evidence>
<name>A0A1F6VAQ9_9BACT</name>
<reference evidence="3 4" key="1">
    <citation type="journal article" date="2016" name="Nat. Commun.">
        <title>Thousands of microbial genomes shed light on interconnected biogeochemical processes in an aquifer system.</title>
        <authorList>
            <person name="Anantharaman K."/>
            <person name="Brown C.T."/>
            <person name="Hug L.A."/>
            <person name="Sharon I."/>
            <person name="Castelle C.J."/>
            <person name="Probst A.J."/>
            <person name="Thomas B.C."/>
            <person name="Singh A."/>
            <person name="Wilkins M.J."/>
            <person name="Karaoz U."/>
            <person name="Brodie E.L."/>
            <person name="Williams K.H."/>
            <person name="Hubbard S.S."/>
            <person name="Banfield J.F."/>
        </authorList>
    </citation>
    <scope>NUCLEOTIDE SEQUENCE [LARGE SCALE GENOMIC DNA]</scope>
</reference>
<accession>A0A1F6VAQ9</accession>
<evidence type="ECO:0000256" key="1">
    <source>
        <dbReference type="SAM" id="Coils"/>
    </source>
</evidence>
<evidence type="ECO:0000256" key="2">
    <source>
        <dbReference type="SAM" id="MobiDB-lite"/>
    </source>
</evidence>
<evidence type="ECO:0000313" key="4">
    <source>
        <dbReference type="Proteomes" id="UP000178700"/>
    </source>
</evidence>
<protein>
    <submittedName>
        <fullName evidence="3">Uncharacterized protein</fullName>
    </submittedName>
</protein>
<keyword evidence="1" id="KW-0175">Coiled coil</keyword>
<comment type="caution">
    <text evidence="3">The sequence shown here is derived from an EMBL/GenBank/DDBJ whole genome shotgun (WGS) entry which is preliminary data.</text>
</comment>
<feature type="region of interest" description="Disordered" evidence="2">
    <location>
        <begin position="1"/>
        <end position="21"/>
    </location>
</feature>
<gene>
    <name evidence="3" type="ORF">A2642_02765</name>
</gene>
<feature type="coiled-coil region" evidence="1">
    <location>
        <begin position="108"/>
        <end position="142"/>
    </location>
</feature>
<organism evidence="3 4">
    <name type="scientific">Candidatus Nomurabacteria bacterium RIFCSPHIGHO2_01_FULL_39_10</name>
    <dbReference type="NCBI Taxonomy" id="1801733"/>
    <lineage>
        <taxon>Bacteria</taxon>
        <taxon>Candidatus Nomuraibacteriota</taxon>
    </lineage>
</organism>